<dbReference type="AlphaFoldDB" id="A0AAJ6ZEH2"/>
<accession>A0AAJ6ZEH2</accession>
<dbReference type="InterPro" id="IPR016722">
    <property type="entry name" value="DNA_pol_alpha_bsu"/>
</dbReference>
<dbReference type="GO" id="GO:0005658">
    <property type="term" value="C:alpha DNA polymerase:primase complex"/>
    <property type="evidence" value="ECO:0007669"/>
    <property type="project" value="TreeGrafter"/>
</dbReference>
<reference evidence="10" key="1">
    <citation type="submission" date="2025-08" db="UniProtKB">
        <authorList>
            <consortium name="RefSeq"/>
        </authorList>
    </citation>
    <scope>IDENTIFICATION</scope>
</reference>
<dbReference type="Pfam" id="PF22062">
    <property type="entry name" value="OB_DPOA2"/>
    <property type="match status" value="1"/>
</dbReference>
<dbReference type="Pfam" id="PF04042">
    <property type="entry name" value="DNA_pol_E_B"/>
    <property type="match status" value="1"/>
</dbReference>
<evidence type="ECO:0000256" key="4">
    <source>
        <dbReference type="ARBA" id="ARBA00022705"/>
    </source>
</evidence>
<evidence type="ECO:0000256" key="5">
    <source>
        <dbReference type="ARBA" id="ARBA00023242"/>
    </source>
</evidence>
<dbReference type="GO" id="GO:0003677">
    <property type="term" value="F:DNA binding"/>
    <property type="evidence" value="ECO:0007669"/>
    <property type="project" value="InterPro"/>
</dbReference>
<evidence type="ECO:0000256" key="3">
    <source>
        <dbReference type="ARBA" id="ARBA00018596"/>
    </source>
</evidence>
<dbReference type="PIRSF" id="PIRSF018300">
    <property type="entry name" value="DNA_pol_alph_2"/>
    <property type="match status" value="1"/>
</dbReference>
<protein>
    <recommendedName>
        <fullName evidence="3 6">DNA polymerase alpha subunit B</fullName>
    </recommendedName>
</protein>
<evidence type="ECO:0000313" key="10">
    <source>
        <dbReference type="RefSeq" id="XP_013170918.1"/>
    </source>
</evidence>
<dbReference type="PANTHER" id="PTHR23061">
    <property type="entry name" value="DNA POLYMERASE 2 ALPHA 70 KDA SUBUNIT"/>
    <property type="match status" value="1"/>
</dbReference>
<dbReference type="InterPro" id="IPR013627">
    <property type="entry name" value="Pol_alpha_B_N"/>
</dbReference>
<dbReference type="Proteomes" id="UP000694872">
    <property type="component" value="Unplaced"/>
</dbReference>
<feature type="domain" description="DNA polymerase alpha subunit B N-terminal" evidence="8">
    <location>
        <begin position="7"/>
        <end position="72"/>
    </location>
</feature>
<feature type="domain" description="DNA polymerase alpha subunit B OB" evidence="9">
    <location>
        <begin position="209"/>
        <end position="309"/>
    </location>
</feature>
<dbReference type="RefSeq" id="XP_013170918.1">
    <property type="nucleotide sequence ID" value="XM_013315464.1"/>
</dbReference>
<feature type="domain" description="DNA polymerase alpha/delta/epsilon subunit B" evidence="7">
    <location>
        <begin position="334"/>
        <end position="536"/>
    </location>
</feature>
<evidence type="ECO:0000256" key="6">
    <source>
        <dbReference type="PIRNR" id="PIRNR018300"/>
    </source>
</evidence>
<dbReference type="Gene3D" id="1.10.8.530">
    <property type="entry name" value="DNA polymerase alpha-primase, subunit B, N-terminal domain"/>
    <property type="match status" value="1"/>
</dbReference>
<proteinExistence type="inferred from homology"/>
<dbReference type="InterPro" id="IPR054300">
    <property type="entry name" value="OB_DPOA2"/>
</dbReference>
<gene>
    <name evidence="10" type="primary">LOC106120201</name>
</gene>
<dbReference type="CTD" id="136028709"/>
<evidence type="ECO:0000256" key="2">
    <source>
        <dbReference type="ARBA" id="ARBA00007299"/>
    </source>
</evidence>
<dbReference type="Pfam" id="PF08418">
    <property type="entry name" value="Pol_alpha_B_N"/>
    <property type="match status" value="1"/>
</dbReference>
<organism evidence="10">
    <name type="scientific">Papilio xuthus</name>
    <name type="common">Asian swallowtail butterfly</name>
    <dbReference type="NCBI Taxonomy" id="66420"/>
    <lineage>
        <taxon>Eukaryota</taxon>
        <taxon>Metazoa</taxon>
        <taxon>Ecdysozoa</taxon>
        <taxon>Arthropoda</taxon>
        <taxon>Hexapoda</taxon>
        <taxon>Insecta</taxon>
        <taxon>Pterygota</taxon>
        <taxon>Neoptera</taxon>
        <taxon>Endopterygota</taxon>
        <taxon>Lepidoptera</taxon>
        <taxon>Glossata</taxon>
        <taxon>Ditrysia</taxon>
        <taxon>Papilionoidea</taxon>
        <taxon>Papilionidae</taxon>
        <taxon>Papilioninae</taxon>
        <taxon>Papilio</taxon>
    </lineage>
</organism>
<dbReference type="GeneID" id="106120201"/>
<comment type="function">
    <text evidence="6">Accessory subunit of the DNA polymerase alpha complex (also known as the alpha DNA polymerase-primase complex) which plays an essential role in the initiation of DNA synthesis.</text>
</comment>
<dbReference type="GO" id="GO:0006270">
    <property type="term" value="P:DNA replication initiation"/>
    <property type="evidence" value="ECO:0007669"/>
    <property type="project" value="TreeGrafter"/>
</dbReference>
<evidence type="ECO:0000259" key="7">
    <source>
        <dbReference type="Pfam" id="PF04042"/>
    </source>
</evidence>
<dbReference type="Gene3D" id="3.60.21.60">
    <property type="match status" value="2"/>
</dbReference>
<evidence type="ECO:0000256" key="1">
    <source>
        <dbReference type="ARBA" id="ARBA00004123"/>
    </source>
</evidence>
<name>A0AAJ6ZEH2_PAPXU</name>
<comment type="similarity">
    <text evidence="2 6">Belongs to the DNA polymerase alpha subunit B family.</text>
</comment>
<dbReference type="InterPro" id="IPR043034">
    <property type="entry name" value="DNA_pol_alpha_B_N_sf"/>
</dbReference>
<evidence type="ECO:0000259" key="8">
    <source>
        <dbReference type="Pfam" id="PF08418"/>
    </source>
</evidence>
<dbReference type="KEGG" id="pxu:106120201"/>
<keyword evidence="4 6" id="KW-0235">DNA replication</keyword>
<dbReference type="PANTHER" id="PTHR23061:SF12">
    <property type="entry name" value="DNA POLYMERASE ALPHA SUBUNIT B"/>
    <property type="match status" value="1"/>
</dbReference>
<evidence type="ECO:0000259" key="9">
    <source>
        <dbReference type="Pfam" id="PF22062"/>
    </source>
</evidence>
<sequence length="580" mass="64047">MATEELVTEQFQFLGIDIQKEVLTKCVSLCEEYNVDAETFIEQWMAFSLTHLNGCPPTLENLKLLEKKEFSKATSRPNALANDAASTGSSLTVYGAQVSTQPDNEVLSDYMTTTPKRVKVETEVITTQELQPATYSPVVGNSAKYTTRTNPGTVVHSFGDDKILQALAKANGPNDLLDLCITQVPNEDGDVYTKAMFGFELLHEKASTFDNHIQYVSQCILKKANLTETTSVRHKSQTEVLVAGRIECDADARLNSKSVILQGTWEASLSQAVTVDMDSLKQYSLFPGQVVVMRGLNPRGDKFIPHEVYCDAAQPIPDPKADMMNTLKGPLSMLVVAGPYTTSDNMSYEPLKDFITYVGNHRPHVVIMTGPFMDCDHTKVKDNTMAETYKSFFDKLMDSLGELTAISPFTKVYIVSSSKDVFHVNMYPTPPYCSRKRHTNVHFLSDPCTLNVNGMVIGVTSTDILMHISQEEISMGMGGDKLARLANHVLTQQTYYPLWPPPPGLCLDAALWAAHAQLPTTPHILVLPSNFRYFIKDVNGCVVVNPEHLTKGTGGGTFSRILITDNGDLPKNIAAQIVRI</sequence>
<keyword evidence="5 6" id="KW-0539">Nucleus</keyword>
<comment type="subcellular location">
    <subcellularLocation>
        <location evidence="1 6">Nucleus</location>
    </subcellularLocation>
</comment>
<dbReference type="InterPro" id="IPR007185">
    <property type="entry name" value="DNA_pol_a/d/e_bsu"/>
</dbReference>